<organism evidence="2 3">
    <name type="scientific">Lactuca sativa</name>
    <name type="common">Garden lettuce</name>
    <dbReference type="NCBI Taxonomy" id="4236"/>
    <lineage>
        <taxon>Eukaryota</taxon>
        <taxon>Viridiplantae</taxon>
        <taxon>Streptophyta</taxon>
        <taxon>Embryophyta</taxon>
        <taxon>Tracheophyta</taxon>
        <taxon>Spermatophyta</taxon>
        <taxon>Magnoliopsida</taxon>
        <taxon>eudicotyledons</taxon>
        <taxon>Gunneridae</taxon>
        <taxon>Pentapetalae</taxon>
        <taxon>asterids</taxon>
        <taxon>campanulids</taxon>
        <taxon>Asterales</taxon>
        <taxon>Asteraceae</taxon>
        <taxon>Cichorioideae</taxon>
        <taxon>Cichorieae</taxon>
        <taxon>Lactucinae</taxon>
        <taxon>Lactuca</taxon>
    </lineage>
</organism>
<dbReference type="EMBL" id="NBSK02000007">
    <property type="protein sequence ID" value="KAJ0197059.1"/>
    <property type="molecule type" value="Genomic_DNA"/>
</dbReference>
<accession>A0A9R1X3Z0</accession>
<dbReference type="Proteomes" id="UP000235145">
    <property type="component" value="Unassembled WGS sequence"/>
</dbReference>
<name>A0A9R1X3Z0_LACSA</name>
<dbReference type="InterPro" id="IPR053197">
    <property type="entry name" value="F-box_SCFL_complex_component"/>
</dbReference>
<evidence type="ECO:0000259" key="1">
    <source>
        <dbReference type="Pfam" id="PF23622"/>
    </source>
</evidence>
<protein>
    <recommendedName>
        <fullName evidence="1">At1g61320/AtMIF1 LRR domain-containing protein</fullName>
    </recommendedName>
</protein>
<dbReference type="InterPro" id="IPR055357">
    <property type="entry name" value="LRR_At1g61320_AtMIF1"/>
</dbReference>
<comment type="caution">
    <text evidence="2">The sequence shown here is derived from an EMBL/GenBank/DDBJ whole genome shotgun (WGS) entry which is preliminary data.</text>
</comment>
<reference evidence="2 3" key="1">
    <citation type="journal article" date="2017" name="Nat. Commun.">
        <title>Genome assembly with in vitro proximity ligation data and whole-genome triplication in lettuce.</title>
        <authorList>
            <person name="Reyes-Chin-Wo S."/>
            <person name="Wang Z."/>
            <person name="Yang X."/>
            <person name="Kozik A."/>
            <person name="Arikit S."/>
            <person name="Song C."/>
            <person name="Xia L."/>
            <person name="Froenicke L."/>
            <person name="Lavelle D.O."/>
            <person name="Truco M.J."/>
            <person name="Xia R."/>
            <person name="Zhu S."/>
            <person name="Xu C."/>
            <person name="Xu H."/>
            <person name="Xu X."/>
            <person name="Cox K."/>
            <person name="Korf I."/>
            <person name="Meyers B.C."/>
            <person name="Michelmore R.W."/>
        </authorList>
    </citation>
    <scope>NUCLEOTIDE SEQUENCE [LARGE SCALE GENOMIC DNA]</scope>
    <source>
        <strain evidence="3">cv. Salinas</strain>
        <tissue evidence="2">Seedlings</tissue>
    </source>
</reference>
<evidence type="ECO:0000313" key="2">
    <source>
        <dbReference type="EMBL" id="KAJ0197059.1"/>
    </source>
</evidence>
<dbReference type="PANTHER" id="PTHR34223">
    <property type="entry name" value="OS11G0201299 PROTEIN"/>
    <property type="match status" value="1"/>
</dbReference>
<gene>
    <name evidence="2" type="ORF">LSAT_V11C700345070</name>
</gene>
<evidence type="ECO:0000313" key="3">
    <source>
        <dbReference type="Proteomes" id="UP000235145"/>
    </source>
</evidence>
<proteinExistence type="predicted"/>
<dbReference type="AlphaFoldDB" id="A0A9R1X3Z0"/>
<keyword evidence="3" id="KW-1185">Reference proteome</keyword>
<sequence length="428" mass="49152">MASLLKKLREEGQNQRIKFEEITEKGGEDGISALPDCLLLEILSCLPSIKDAIRTVRFCIIGGQNPNSMLKLKKFEVRTIYDIRFESKFNNWIRYAISCNVEELNLCIWEGEAEFLLNEFFINSCFTDLRLSGCNLSPSGAISWENLRNLWPNITSDDDDDEFEYESEANDTIENCAPTRLSLSQCRQLKLLKKFIVFTSYDIKFQSQLNNWILYAIRCNVKELNLDIWNNGFEDEFMLDEIVFSGSCFTKLRVEGCMLDPVGEISWKSLRNEDLIENILSGSPVLETLELHDCYGFRRLDITSKSLKNLVLLRYTVPYGESEAEIIEINAPNILSLTIDHEVLLLKLLFLDVSSLVKAHLDCTCTKFEDRKKTPNEAEQEMLKGYIMNLRHVKELQLGFFCSKVLSCLQGKGFLLPSNVKLTLVTDI</sequence>
<dbReference type="Pfam" id="PF23622">
    <property type="entry name" value="LRR_At1g61320_AtMIF1"/>
    <property type="match status" value="1"/>
</dbReference>
<feature type="domain" description="At1g61320/AtMIF1 LRR" evidence="1">
    <location>
        <begin position="198"/>
        <end position="366"/>
    </location>
</feature>
<dbReference type="PANTHER" id="PTHR34223:SF51">
    <property type="entry name" value="OS06G0556300 PROTEIN"/>
    <property type="match status" value="1"/>
</dbReference>